<dbReference type="NCBIfam" id="TIGR01221">
    <property type="entry name" value="rmlC"/>
    <property type="match status" value="1"/>
</dbReference>
<dbReference type="InterPro" id="IPR000888">
    <property type="entry name" value="RmlC-like"/>
</dbReference>
<dbReference type="CDD" id="cd00438">
    <property type="entry name" value="cupin_RmlC"/>
    <property type="match status" value="1"/>
</dbReference>
<dbReference type="SUPFAM" id="SSF51182">
    <property type="entry name" value="RmlC-like cupins"/>
    <property type="match status" value="1"/>
</dbReference>
<dbReference type="GO" id="GO:0000271">
    <property type="term" value="P:polysaccharide biosynthetic process"/>
    <property type="evidence" value="ECO:0007669"/>
    <property type="project" value="TreeGrafter"/>
</dbReference>
<keyword evidence="7" id="KW-0413">Isomerase</keyword>
<dbReference type="GO" id="GO:0005829">
    <property type="term" value="C:cytosol"/>
    <property type="evidence" value="ECO:0007669"/>
    <property type="project" value="TreeGrafter"/>
</dbReference>
<evidence type="ECO:0000313" key="9">
    <source>
        <dbReference type="Proteomes" id="UP000294664"/>
    </source>
</evidence>
<dbReference type="AlphaFoldDB" id="A0A4R3LVU5"/>
<comment type="function">
    <text evidence="2 7">Catalyzes the epimerization of the C3' and C5'positions of dTDP-6-deoxy-D-xylo-4-hexulose, forming dTDP-6-deoxy-L-lyxo-4-hexulose.</text>
</comment>
<organism evidence="8 9">
    <name type="scientific">Aquabacter spiritensis</name>
    <dbReference type="NCBI Taxonomy" id="933073"/>
    <lineage>
        <taxon>Bacteria</taxon>
        <taxon>Pseudomonadati</taxon>
        <taxon>Pseudomonadota</taxon>
        <taxon>Alphaproteobacteria</taxon>
        <taxon>Hyphomicrobiales</taxon>
        <taxon>Xanthobacteraceae</taxon>
        <taxon>Aquabacter</taxon>
    </lineage>
</organism>
<dbReference type="Proteomes" id="UP000294664">
    <property type="component" value="Unassembled WGS sequence"/>
</dbReference>
<gene>
    <name evidence="8" type="ORF">EDC64_106115</name>
</gene>
<evidence type="ECO:0000313" key="8">
    <source>
        <dbReference type="EMBL" id="TCT04683.1"/>
    </source>
</evidence>
<feature type="site" description="Participates in a stacking interaction with the thymidine ring of dTDP-4-oxo-6-deoxyglucose" evidence="6">
    <location>
        <position position="139"/>
    </location>
</feature>
<comment type="subunit">
    <text evidence="7">Homodimer.</text>
</comment>
<reference evidence="8 9" key="1">
    <citation type="submission" date="2019-03" db="EMBL/GenBank/DDBJ databases">
        <title>Genomic Encyclopedia of Type Strains, Phase IV (KMG-IV): sequencing the most valuable type-strain genomes for metagenomic binning, comparative biology and taxonomic classification.</title>
        <authorList>
            <person name="Goeker M."/>
        </authorList>
    </citation>
    <scope>NUCLEOTIDE SEQUENCE [LARGE SCALE GENOMIC DNA]</scope>
    <source>
        <strain evidence="8 9">DSM 9035</strain>
    </source>
</reference>
<dbReference type="InterPro" id="IPR011051">
    <property type="entry name" value="RmlC_Cupin_sf"/>
</dbReference>
<dbReference type="GO" id="GO:0019305">
    <property type="term" value="P:dTDP-rhamnose biosynthetic process"/>
    <property type="evidence" value="ECO:0007669"/>
    <property type="project" value="UniProtKB-UniRule"/>
</dbReference>
<evidence type="ECO:0000256" key="6">
    <source>
        <dbReference type="PIRSR" id="PIRSR600888-3"/>
    </source>
</evidence>
<dbReference type="UniPathway" id="UPA00124"/>
<dbReference type="EC" id="5.1.3.13" evidence="3 7"/>
<comment type="catalytic activity">
    <reaction evidence="1 7">
        <text>dTDP-4-dehydro-6-deoxy-alpha-D-glucose = dTDP-4-dehydro-beta-L-rhamnose</text>
        <dbReference type="Rhea" id="RHEA:16969"/>
        <dbReference type="ChEBI" id="CHEBI:57649"/>
        <dbReference type="ChEBI" id="CHEBI:62830"/>
        <dbReference type="EC" id="5.1.3.13"/>
    </reaction>
</comment>
<dbReference type="OrthoDB" id="9800680at2"/>
<dbReference type="Gene3D" id="2.60.120.10">
    <property type="entry name" value="Jelly Rolls"/>
    <property type="match status" value="1"/>
</dbReference>
<accession>A0A4R3LVU5</accession>
<feature type="active site" description="Proton donor" evidence="5">
    <location>
        <position position="133"/>
    </location>
</feature>
<dbReference type="GO" id="GO:0008830">
    <property type="term" value="F:dTDP-4-dehydrorhamnose 3,5-epimerase activity"/>
    <property type="evidence" value="ECO:0007669"/>
    <property type="project" value="UniProtKB-UniRule"/>
</dbReference>
<proteinExistence type="inferred from homology"/>
<comment type="similarity">
    <text evidence="7">Belongs to the dTDP-4-dehydrorhamnose 3,5-epimerase family.</text>
</comment>
<comment type="caution">
    <text evidence="8">The sequence shown here is derived from an EMBL/GenBank/DDBJ whole genome shotgun (WGS) entry which is preliminary data.</text>
</comment>
<dbReference type="RefSeq" id="WP_132031456.1">
    <property type="nucleotide sequence ID" value="NZ_SMAI01000006.1"/>
</dbReference>
<keyword evidence="9" id="KW-1185">Reference proteome</keyword>
<evidence type="ECO:0000256" key="7">
    <source>
        <dbReference type="RuleBase" id="RU364069"/>
    </source>
</evidence>
<dbReference type="InterPro" id="IPR014710">
    <property type="entry name" value="RmlC-like_jellyroll"/>
</dbReference>
<dbReference type="PANTHER" id="PTHR21047:SF2">
    <property type="entry name" value="THYMIDINE DIPHOSPHO-4-KETO-RHAMNOSE 3,5-EPIMERASE"/>
    <property type="match status" value="1"/>
</dbReference>
<sequence>MTAFARLDIPEVILVTPPRFDDPRGYFTEAYVRERYAKNGVVADFMQDNESLSEPVGTLRGLHFQAPPFAQAKLVRVVQGAIYDVAVDIRTGSPTYGKWVGATLTAEGREQLFVPRGFAHGFCTLVPNTKVLYKVDNPYSRESEGGLVWDDPDLAIDWPVAEAILSDKDRVLPRLKDYDSPFQQD</sequence>
<feature type="active site" description="Proton acceptor" evidence="5">
    <location>
        <position position="63"/>
    </location>
</feature>
<evidence type="ECO:0000256" key="4">
    <source>
        <dbReference type="ARBA" id="ARBA00019595"/>
    </source>
</evidence>
<dbReference type="Pfam" id="PF00908">
    <property type="entry name" value="dTDP_sugar_isom"/>
    <property type="match status" value="1"/>
</dbReference>
<dbReference type="EMBL" id="SMAI01000006">
    <property type="protein sequence ID" value="TCT04683.1"/>
    <property type="molecule type" value="Genomic_DNA"/>
</dbReference>
<evidence type="ECO:0000256" key="2">
    <source>
        <dbReference type="ARBA" id="ARBA00001997"/>
    </source>
</evidence>
<protein>
    <recommendedName>
        <fullName evidence="4 7">dTDP-4-dehydrorhamnose 3,5-epimerase</fullName>
        <ecNumber evidence="3 7">5.1.3.13</ecNumber>
    </recommendedName>
    <alternativeName>
        <fullName evidence="7">Thymidine diphospho-4-keto-rhamnose 3,5-epimerase</fullName>
    </alternativeName>
</protein>
<evidence type="ECO:0000256" key="5">
    <source>
        <dbReference type="PIRSR" id="PIRSR600888-1"/>
    </source>
</evidence>
<evidence type="ECO:0000256" key="3">
    <source>
        <dbReference type="ARBA" id="ARBA00012098"/>
    </source>
</evidence>
<evidence type="ECO:0000256" key="1">
    <source>
        <dbReference type="ARBA" id="ARBA00001298"/>
    </source>
</evidence>
<name>A0A4R3LVU5_9HYPH</name>
<dbReference type="PANTHER" id="PTHR21047">
    <property type="entry name" value="DTDP-6-DEOXY-D-GLUCOSE-3,5 EPIMERASE"/>
    <property type="match status" value="1"/>
</dbReference>
<comment type="pathway">
    <text evidence="7">Carbohydrate biosynthesis; dTDP-L-rhamnose biosynthesis.</text>
</comment>